<dbReference type="RefSeq" id="WP_145750993.1">
    <property type="nucleotide sequence ID" value="NZ_VITN01000009.1"/>
</dbReference>
<protein>
    <submittedName>
        <fullName evidence="1">Uncharacterized protein</fullName>
    </submittedName>
</protein>
<dbReference type="AlphaFoldDB" id="A0A560FB50"/>
<name>A0A560FB50_9PROT</name>
<proteinExistence type="predicted"/>
<reference evidence="1 2" key="1">
    <citation type="submission" date="2019-06" db="EMBL/GenBank/DDBJ databases">
        <title>Genomic Encyclopedia of Type Strains, Phase IV (KMG-V): Genome sequencing to study the core and pangenomes of soil and plant-associated prokaryotes.</title>
        <authorList>
            <person name="Whitman W."/>
        </authorList>
    </citation>
    <scope>NUCLEOTIDE SEQUENCE [LARGE SCALE GENOMIC DNA]</scope>
    <source>
        <strain evidence="1 2">BR 11880</strain>
    </source>
</reference>
<sequence>MTYDEKDSALQARIIEALVQRYEINRAEEEGTAHFGHFEEDLVTPCVDISKDEIRDKTGRSDVRKVVMTQYVEALSRPGFTAHMLPGKDIIRVCIEPERTPDNMFRSLDALVESNNEMIIKQQIESHDEG</sequence>
<accession>A0A560FB50</accession>
<evidence type="ECO:0000313" key="1">
    <source>
        <dbReference type="EMBL" id="TWB18836.1"/>
    </source>
</evidence>
<dbReference type="Proteomes" id="UP000319859">
    <property type="component" value="Unassembled WGS sequence"/>
</dbReference>
<dbReference type="EMBL" id="VITN01000009">
    <property type="protein sequence ID" value="TWB18836.1"/>
    <property type="molecule type" value="Genomic_DNA"/>
</dbReference>
<comment type="caution">
    <text evidence="1">The sequence shown here is derived from an EMBL/GenBank/DDBJ whole genome shotgun (WGS) entry which is preliminary data.</text>
</comment>
<evidence type="ECO:0000313" key="2">
    <source>
        <dbReference type="Proteomes" id="UP000319859"/>
    </source>
</evidence>
<gene>
    <name evidence="1" type="ORF">FBZ89_109222</name>
</gene>
<organism evidence="1 2">
    <name type="scientific">Nitrospirillum amazonense</name>
    <dbReference type="NCBI Taxonomy" id="28077"/>
    <lineage>
        <taxon>Bacteria</taxon>
        <taxon>Pseudomonadati</taxon>
        <taxon>Pseudomonadota</taxon>
        <taxon>Alphaproteobacteria</taxon>
        <taxon>Rhodospirillales</taxon>
        <taxon>Azospirillaceae</taxon>
        <taxon>Nitrospirillum</taxon>
    </lineage>
</organism>